<name>A0A9D2GU19_9BACT</name>
<dbReference type="AlphaFoldDB" id="A0A9D2GU19"/>
<evidence type="ECO:0000256" key="2">
    <source>
        <dbReference type="ARBA" id="ARBA00005091"/>
    </source>
</evidence>
<evidence type="ECO:0000313" key="13">
    <source>
        <dbReference type="EMBL" id="HIZ89154.1"/>
    </source>
</evidence>
<dbReference type="InterPro" id="IPR050064">
    <property type="entry name" value="IGPS_HisA/HisF"/>
</dbReference>
<comment type="catalytic activity">
    <reaction evidence="10 11">
        <text>5-[(5-phospho-1-deoxy-D-ribulos-1-ylimino)methylamino]-1-(5-phospho-beta-D-ribosyl)imidazole-4-carboxamide + L-glutamine = D-erythro-1-(imidazol-4-yl)glycerol 3-phosphate + 5-amino-1-(5-phospho-beta-D-ribosyl)imidazole-4-carboxamide + L-glutamate + H(+)</text>
        <dbReference type="Rhea" id="RHEA:24793"/>
        <dbReference type="ChEBI" id="CHEBI:15378"/>
        <dbReference type="ChEBI" id="CHEBI:29985"/>
        <dbReference type="ChEBI" id="CHEBI:58278"/>
        <dbReference type="ChEBI" id="CHEBI:58359"/>
        <dbReference type="ChEBI" id="CHEBI:58475"/>
        <dbReference type="ChEBI" id="CHEBI:58525"/>
        <dbReference type="EC" id="4.3.2.10"/>
    </reaction>
</comment>
<proteinExistence type="inferred from homology"/>
<feature type="active site" evidence="11">
    <location>
        <position position="11"/>
    </location>
</feature>
<dbReference type="GO" id="GO:0000105">
    <property type="term" value="P:L-histidine biosynthetic process"/>
    <property type="evidence" value="ECO:0007669"/>
    <property type="project" value="UniProtKB-UniRule"/>
</dbReference>
<dbReference type="InterPro" id="IPR011060">
    <property type="entry name" value="RibuloseP-bd_barrel"/>
</dbReference>
<dbReference type="InterPro" id="IPR013785">
    <property type="entry name" value="Aldolase_TIM"/>
</dbReference>
<dbReference type="FunFam" id="3.20.20.70:FF:000006">
    <property type="entry name" value="Imidazole glycerol phosphate synthase subunit HisF"/>
    <property type="match status" value="1"/>
</dbReference>
<evidence type="ECO:0000256" key="10">
    <source>
        <dbReference type="ARBA" id="ARBA00047838"/>
    </source>
</evidence>
<sequence>MLAKRIIPCLDIKDGRVVKGVNFVNIRDAGDPVEAAIEYEKQGADEIAFLDITATHENRNIMINVIEKAAENVFMPITVGGGIRSIEDIRSLFAAGADKVSINSEAVKNPDFIKEAANKFGSQAIIAAIDAKSREDGTWEVVIAGGRKRTGLDAVSWAKTMEDFGAGEILLTSMDKDGMKTGYDIELTKAVSQAVTIPVIASGGVGTMEHFYEGFKYGLADAALAASVFHFQEMTIMEVKEYLKNKNIPVRI</sequence>
<dbReference type="PANTHER" id="PTHR21235:SF2">
    <property type="entry name" value="IMIDAZOLE GLYCEROL PHOSPHATE SYNTHASE HISHF"/>
    <property type="match status" value="1"/>
</dbReference>
<evidence type="ECO:0000256" key="9">
    <source>
        <dbReference type="ARBA" id="ARBA00025475"/>
    </source>
</evidence>
<dbReference type="Pfam" id="PF00977">
    <property type="entry name" value="His_biosynth"/>
    <property type="match status" value="1"/>
</dbReference>
<comment type="subcellular location">
    <subcellularLocation>
        <location evidence="1 11">Cytoplasm</location>
    </subcellularLocation>
</comment>
<accession>A0A9D2GU19</accession>
<gene>
    <name evidence="11 13" type="primary">hisF</name>
    <name evidence="13" type="ORF">H9804_04355</name>
</gene>
<dbReference type="InterPro" id="IPR006062">
    <property type="entry name" value="His_biosynth"/>
</dbReference>
<keyword evidence="8 11" id="KW-0456">Lyase</keyword>
<dbReference type="CDD" id="cd04731">
    <property type="entry name" value="HisF"/>
    <property type="match status" value="1"/>
</dbReference>
<organism evidence="13 14">
    <name type="scientific">Candidatus Mucispirillum faecigallinarum</name>
    <dbReference type="NCBI Taxonomy" id="2838699"/>
    <lineage>
        <taxon>Bacteria</taxon>
        <taxon>Pseudomonadati</taxon>
        <taxon>Deferribacterota</taxon>
        <taxon>Deferribacteres</taxon>
        <taxon>Deferribacterales</taxon>
        <taxon>Mucispirillaceae</taxon>
        <taxon>Mucispirillum</taxon>
    </lineage>
</organism>
<evidence type="ECO:0000256" key="7">
    <source>
        <dbReference type="ARBA" id="ARBA00023102"/>
    </source>
</evidence>
<dbReference type="EC" id="4.3.2.10" evidence="11"/>
<comment type="pathway">
    <text evidence="2 11">Amino-acid biosynthesis; L-histidine biosynthesis; L-histidine from 5-phospho-alpha-D-ribose 1-diphosphate: step 5/9.</text>
</comment>
<comment type="similarity">
    <text evidence="3 11 12">Belongs to the HisA/HisF family.</text>
</comment>
<keyword evidence="6 11" id="KW-0028">Amino-acid biosynthesis</keyword>
<evidence type="ECO:0000256" key="8">
    <source>
        <dbReference type="ARBA" id="ARBA00023239"/>
    </source>
</evidence>
<evidence type="ECO:0000256" key="5">
    <source>
        <dbReference type="ARBA" id="ARBA00022490"/>
    </source>
</evidence>
<reference evidence="13" key="1">
    <citation type="journal article" date="2021" name="PeerJ">
        <title>Extensive microbial diversity within the chicken gut microbiome revealed by metagenomics and culture.</title>
        <authorList>
            <person name="Gilroy R."/>
            <person name="Ravi A."/>
            <person name="Getino M."/>
            <person name="Pursley I."/>
            <person name="Horton D.L."/>
            <person name="Alikhan N.F."/>
            <person name="Baker D."/>
            <person name="Gharbi K."/>
            <person name="Hall N."/>
            <person name="Watson M."/>
            <person name="Adriaenssens E.M."/>
            <person name="Foster-Nyarko E."/>
            <person name="Jarju S."/>
            <person name="Secka A."/>
            <person name="Antonio M."/>
            <person name="Oren A."/>
            <person name="Chaudhuri R.R."/>
            <person name="La Ragione R."/>
            <person name="Hildebrand F."/>
            <person name="Pallen M.J."/>
        </authorList>
    </citation>
    <scope>NUCLEOTIDE SEQUENCE</scope>
    <source>
        <strain evidence="13">ChiW4-1371</strain>
    </source>
</reference>
<dbReference type="HAMAP" id="MF_01013">
    <property type="entry name" value="HisF"/>
    <property type="match status" value="1"/>
</dbReference>
<evidence type="ECO:0000256" key="11">
    <source>
        <dbReference type="HAMAP-Rule" id="MF_01013"/>
    </source>
</evidence>
<dbReference type="EMBL" id="DXAQ01000069">
    <property type="protein sequence ID" value="HIZ89154.1"/>
    <property type="molecule type" value="Genomic_DNA"/>
</dbReference>
<dbReference type="GO" id="GO:0016829">
    <property type="term" value="F:lyase activity"/>
    <property type="evidence" value="ECO:0007669"/>
    <property type="project" value="UniProtKB-KW"/>
</dbReference>
<dbReference type="Gene3D" id="3.20.20.70">
    <property type="entry name" value="Aldolase class I"/>
    <property type="match status" value="1"/>
</dbReference>
<comment type="function">
    <text evidence="9 11">IGPS catalyzes the conversion of PRFAR and glutamine to IGP, AICAR and glutamate. The HisF subunit catalyzes the cyclization activity that produces IGP and AICAR from PRFAR using the ammonia provided by the HisH subunit.</text>
</comment>
<evidence type="ECO:0000256" key="12">
    <source>
        <dbReference type="RuleBase" id="RU003657"/>
    </source>
</evidence>
<dbReference type="InterPro" id="IPR004651">
    <property type="entry name" value="HisF"/>
</dbReference>
<feature type="active site" evidence="11">
    <location>
        <position position="130"/>
    </location>
</feature>
<evidence type="ECO:0000256" key="3">
    <source>
        <dbReference type="ARBA" id="ARBA00009667"/>
    </source>
</evidence>
<evidence type="ECO:0000256" key="6">
    <source>
        <dbReference type="ARBA" id="ARBA00022605"/>
    </source>
</evidence>
<dbReference type="GO" id="GO:0005737">
    <property type="term" value="C:cytoplasm"/>
    <property type="evidence" value="ECO:0007669"/>
    <property type="project" value="UniProtKB-SubCell"/>
</dbReference>
<keyword evidence="7 11" id="KW-0368">Histidine biosynthesis</keyword>
<keyword evidence="5 11" id="KW-0963">Cytoplasm</keyword>
<comment type="caution">
    <text evidence="13">The sequence shown here is derived from an EMBL/GenBank/DDBJ whole genome shotgun (WGS) entry which is preliminary data.</text>
</comment>
<comment type="subunit">
    <text evidence="4 11">Heterodimer of HisH and HisF.</text>
</comment>
<dbReference type="Proteomes" id="UP000824176">
    <property type="component" value="Unassembled WGS sequence"/>
</dbReference>
<evidence type="ECO:0000256" key="1">
    <source>
        <dbReference type="ARBA" id="ARBA00004496"/>
    </source>
</evidence>
<dbReference type="GO" id="GO:0000107">
    <property type="term" value="F:imidazoleglycerol-phosphate synthase activity"/>
    <property type="evidence" value="ECO:0007669"/>
    <property type="project" value="UniProtKB-UniRule"/>
</dbReference>
<evidence type="ECO:0000256" key="4">
    <source>
        <dbReference type="ARBA" id="ARBA00011152"/>
    </source>
</evidence>
<dbReference type="SUPFAM" id="SSF51366">
    <property type="entry name" value="Ribulose-phoshate binding barrel"/>
    <property type="match status" value="1"/>
</dbReference>
<protein>
    <recommendedName>
        <fullName evidence="11">Imidazole glycerol phosphate synthase subunit HisF</fullName>
        <ecNumber evidence="11">4.3.2.10</ecNumber>
    </recommendedName>
    <alternativeName>
        <fullName evidence="11">IGP synthase cyclase subunit</fullName>
    </alternativeName>
    <alternativeName>
        <fullName evidence="11">IGP synthase subunit HisF</fullName>
    </alternativeName>
    <alternativeName>
        <fullName evidence="11">ImGP synthase subunit HisF</fullName>
        <shortName evidence="11">IGPS subunit HisF</shortName>
    </alternativeName>
</protein>
<evidence type="ECO:0000313" key="14">
    <source>
        <dbReference type="Proteomes" id="UP000824176"/>
    </source>
</evidence>
<dbReference type="PANTHER" id="PTHR21235">
    <property type="entry name" value="IMIDAZOLE GLYCEROL PHOSPHATE SYNTHASE SUBUNIT HISF/H IGP SYNTHASE SUBUNIT HISF/H"/>
    <property type="match status" value="1"/>
</dbReference>
<dbReference type="NCBIfam" id="TIGR00735">
    <property type="entry name" value="hisF"/>
    <property type="match status" value="1"/>
</dbReference>
<reference evidence="13" key="2">
    <citation type="submission" date="2021-04" db="EMBL/GenBank/DDBJ databases">
        <authorList>
            <person name="Gilroy R."/>
        </authorList>
    </citation>
    <scope>NUCLEOTIDE SEQUENCE</scope>
    <source>
        <strain evidence="13">ChiW4-1371</strain>
    </source>
</reference>